<keyword evidence="1" id="KW-0732">Signal</keyword>
<reference evidence="2" key="1">
    <citation type="journal article" date="2020" name="mSystems">
        <title>Genome- and Community-Level Interaction Insights into Carbon Utilization and Element Cycling Functions of Hydrothermarchaeota in Hydrothermal Sediment.</title>
        <authorList>
            <person name="Zhou Z."/>
            <person name="Liu Y."/>
            <person name="Xu W."/>
            <person name="Pan J."/>
            <person name="Luo Z.H."/>
            <person name="Li M."/>
        </authorList>
    </citation>
    <scope>NUCLEOTIDE SEQUENCE [LARGE SCALE GENOMIC DNA]</scope>
    <source>
        <strain evidence="2">HyVt-527</strain>
    </source>
</reference>
<evidence type="ECO:0000256" key="1">
    <source>
        <dbReference type="SAM" id="SignalP"/>
    </source>
</evidence>
<dbReference type="EMBL" id="DROD01000484">
    <property type="protein sequence ID" value="HHJ53009.1"/>
    <property type="molecule type" value="Genomic_DNA"/>
</dbReference>
<evidence type="ECO:0000313" key="2">
    <source>
        <dbReference type="EMBL" id="HHJ53009.1"/>
    </source>
</evidence>
<feature type="chain" id="PRO_5031237715" evidence="1">
    <location>
        <begin position="21"/>
        <end position="97"/>
    </location>
</feature>
<dbReference type="InterPro" id="IPR031815">
    <property type="entry name" value="DUF5074"/>
</dbReference>
<dbReference type="AlphaFoldDB" id="A0A7V5UF74"/>
<name>A0A7V5UF74_CALAY</name>
<feature type="non-terminal residue" evidence="2">
    <location>
        <position position="97"/>
    </location>
</feature>
<dbReference type="InterPro" id="IPR015943">
    <property type="entry name" value="WD40/YVTN_repeat-like_dom_sf"/>
</dbReference>
<feature type="signal peptide" evidence="1">
    <location>
        <begin position="1"/>
        <end position="20"/>
    </location>
</feature>
<dbReference type="Pfam" id="PF16819">
    <property type="entry name" value="DUF5074"/>
    <property type="match status" value="1"/>
</dbReference>
<dbReference type="Gene3D" id="2.130.10.10">
    <property type="entry name" value="YVTN repeat-like/Quinoprotein amine dehydrogenase"/>
    <property type="match status" value="1"/>
</dbReference>
<dbReference type="Proteomes" id="UP000886124">
    <property type="component" value="Unassembled WGS sequence"/>
</dbReference>
<protein>
    <submittedName>
        <fullName evidence="2">YncE family protein</fullName>
    </submittedName>
</protein>
<comment type="caution">
    <text evidence="2">The sequence shown here is derived from an EMBL/GenBank/DDBJ whole genome shotgun (WGS) entry which is preliminary data.</text>
</comment>
<gene>
    <name evidence="2" type="ORF">ENJ89_07420</name>
</gene>
<proteinExistence type="predicted"/>
<dbReference type="PROSITE" id="PS51257">
    <property type="entry name" value="PROKAR_LIPOPROTEIN"/>
    <property type="match status" value="1"/>
</dbReference>
<sequence length="97" mass="10687">MNKYFVIAMLLLIFSLMSCERDPNSAVNKEANPVLKGAFIINEGGWTKNNGSLSFYDPAKHTVQNNIFSAVNDSSLGDVVQSMSLYDTLGFIVVSNY</sequence>
<organism evidence="2">
    <name type="scientific">Caldithrix abyssi</name>
    <dbReference type="NCBI Taxonomy" id="187145"/>
    <lineage>
        <taxon>Bacteria</taxon>
        <taxon>Pseudomonadati</taxon>
        <taxon>Calditrichota</taxon>
        <taxon>Calditrichia</taxon>
        <taxon>Calditrichales</taxon>
        <taxon>Calditrichaceae</taxon>
        <taxon>Caldithrix</taxon>
    </lineage>
</organism>
<accession>A0A7V5UF74</accession>